<dbReference type="InterPro" id="IPR050181">
    <property type="entry name" value="Cold_shock_domain"/>
</dbReference>
<dbReference type="Pfam" id="PF00313">
    <property type="entry name" value="CSD"/>
    <property type="match status" value="1"/>
</dbReference>
<evidence type="ECO:0000313" key="5">
    <source>
        <dbReference type="EMBL" id="NGO13505.1"/>
    </source>
</evidence>
<dbReference type="PIRSF" id="PIRSF002599">
    <property type="entry name" value="Cold_shock_A"/>
    <property type="match status" value="1"/>
</dbReference>
<evidence type="ECO:0000259" key="4">
    <source>
        <dbReference type="PROSITE" id="PS51857"/>
    </source>
</evidence>
<organism evidence="5 6">
    <name type="scientific">Streptomyces scabichelini</name>
    <dbReference type="NCBI Taxonomy" id="2711217"/>
    <lineage>
        <taxon>Bacteria</taxon>
        <taxon>Bacillati</taxon>
        <taxon>Actinomycetota</taxon>
        <taxon>Actinomycetes</taxon>
        <taxon>Kitasatosporales</taxon>
        <taxon>Streptomycetaceae</taxon>
        <taxon>Streptomyces</taxon>
    </lineage>
</organism>
<dbReference type="PANTHER" id="PTHR11544">
    <property type="entry name" value="COLD SHOCK DOMAIN CONTAINING PROTEINS"/>
    <property type="match status" value="1"/>
</dbReference>
<dbReference type="InterPro" id="IPR011129">
    <property type="entry name" value="CSD"/>
</dbReference>
<feature type="domain" description="CSD" evidence="4">
    <location>
        <begin position="1"/>
        <end position="66"/>
    </location>
</feature>
<dbReference type="InterPro" id="IPR002059">
    <property type="entry name" value="CSP_DNA-bd"/>
</dbReference>
<dbReference type="EMBL" id="JAAKZY010000192">
    <property type="protein sequence ID" value="NGO13505.1"/>
    <property type="molecule type" value="Genomic_DNA"/>
</dbReference>
<dbReference type="GO" id="GO:0005737">
    <property type="term" value="C:cytoplasm"/>
    <property type="evidence" value="ECO:0007669"/>
    <property type="project" value="UniProtKB-SubCell"/>
</dbReference>
<dbReference type="SMART" id="SM00357">
    <property type="entry name" value="CSP"/>
    <property type="match status" value="1"/>
</dbReference>
<dbReference type="PRINTS" id="PR00050">
    <property type="entry name" value="COLDSHOCK"/>
</dbReference>
<dbReference type="PROSITE" id="PS00352">
    <property type="entry name" value="CSD_1"/>
    <property type="match status" value="1"/>
</dbReference>
<dbReference type="CDD" id="cd04458">
    <property type="entry name" value="CSP_CDS"/>
    <property type="match status" value="1"/>
</dbReference>
<accession>A0A6G4VHZ8</accession>
<dbReference type="FunFam" id="2.40.50.140:FF:000006">
    <property type="entry name" value="Cold shock protein CspC"/>
    <property type="match status" value="1"/>
</dbReference>
<dbReference type="GO" id="GO:0003676">
    <property type="term" value="F:nucleic acid binding"/>
    <property type="evidence" value="ECO:0007669"/>
    <property type="project" value="InterPro"/>
</dbReference>
<evidence type="ECO:0000313" key="6">
    <source>
        <dbReference type="Proteomes" id="UP000472335"/>
    </source>
</evidence>
<comment type="caution">
    <text evidence="5">The sequence shown here is derived from an EMBL/GenBank/DDBJ whole genome shotgun (WGS) entry which is preliminary data.</text>
</comment>
<dbReference type="InterPro" id="IPR012340">
    <property type="entry name" value="NA-bd_OB-fold"/>
</dbReference>
<keyword evidence="2" id="KW-0963">Cytoplasm</keyword>
<sequence>MAQGTVKWFNPDKGFGFIAPDDGGADLFVHHSAIDTGGFRSLEENQRVEFTAAQGPKGMQADQVRAL</sequence>
<reference evidence="5 6" key="1">
    <citation type="submission" date="2020-02" db="EMBL/GenBank/DDBJ databases">
        <title>Whole-genome analyses of novel actinobacteria.</title>
        <authorList>
            <person name="Sahin N."/>
            <person name="Gencbay T."/>
        </authorList>
    </citation>
    <scope>NUCLEOTIDE SEQUENCE [LARGE SCALE GENOMIC DNA]</scope>
    <source>
        <strain evidence="5 6">HC44</strain>
    </source>
</reference>
<keyword evidence="6" id="KW-1185">Reference proteome</keyword>
<dbReference type="PROSITE" id="PS51857">
    <property type="entry name" value="CSD_2"/>
    <property type="match status" value="1"/>
</dbReference>
<evidence type="ECO:0000256" key="1">
    <source>
        <dbReference type="ARBA" id="ARBA00004496"/>
    </source>
</evidence>
<dbReference type="RefSeq" id="WP_165266997.1">
    <property type="nucleotide sequence ID" value="NZ_JAAKZY010000192.1"/>
</dbReference>
<dbReference type="Proteomes" id="UP000472335">
    <property type="component" value="Unassembled WGS sequence"/>
</dbReference>
<gene>
    <name evidence="5" type="ORF">G5C60_39385</name>
</gene>
<proteinExistence type="predicted"/>
<dbReference type="InterPro" id="IPR019844">
    <property type="entry name" value="CSD_CS"/>
</dbReference>
<dbReference type="InterPro" id="IPR012156">
    <property type="entry name" value="Cold_shock_CspA"/>
</dbReference>
<dbReference type="SUPFAM" id="SSF50249">
    <property type="entry name" value="Nucleic acid-binding proteins"/>
    <property type="match status" value="1"/>
</dbReference>
<protein>
    <submittedName>
        <fullName evidence="5">Cold-shock protein</fullName>
    </submittedName>
</protein>
<dbReference type="Gene3D" id="2.40.50.140">
    <property type="entry name" value="Nucleic acid-binding proteins"/>
    <property type="match status" value="1"/>
</dbReference>
<dbReference type="AlphaFoldDB" id="A0A6G4VHZ8"/>
<evidence type="ECO:0000256" key="3">
    <source>
        <dbReference type="RuleBase" id="RU000408"/>
    </source>
</evidence>
<name>A0A6G4VHZ8_9ACTN</name>
<evidence type="ECO:0000256" key="2">
    <source>
        <dbReference type="ARBA" id="ARBA00022490"/>
    </source>
</evidence>
<comment type="subcellular location">
    <subcellularLocation>
        <location evidence="1 3">Cytoplasm</location>
    </subcellularLocation>
</comment>